<accession>A0A0D0ABB1</accession>
<reference evidence="2" key="2">
    <citation type="submission" date="2015-01" db="EMBL/GenBank/DDBJ databases">
        <title>Evolutionary Origins and Diversification of the Mycorrhizal Mutualists.</title>
        <authorList>
            <consortium name="DOE Joint Genome Institute"/>
            <consortium name="Mycorrhizal Genomics Consortium"/>
            <person name="Kohler A."/>
            <person name="Kuo A."/>
            <person name="Nagy L.G."/>
            <person name="Floudas D."/>
            <person name="Copeland A."/>
            <person name="Barry K.W."/>
            <person name="Cichocki N."/>
            <person name="Veneault-Fourrey C."/>
            <person name="LaButti K."/>
            <person name="Lindquist E.A."/>
            <person name="Lipzen A."/>
            <person name="Lundell T."/>
            <person name="Morin E."/>
            <person name="Murat C."/>
            <person name="Riley R."/>
            <person name="Ohm R."/>
            <person name="Sun H."/>
            <person name="Tunlid A."/>
            <person name="Henrissat B."/>
            <person name="Grigoriev I.V."/>
            <person name="Hibbett D.S."/>
            <person name="Martin F."/>
        </authorList>
    </citation>
    <scope>NUCLEOTIDE SEQUENCE [LARGE SCALE GENOMIC DNA]</scope>
    <source>
        <strain evidence="2">UH-Slu-Lm8-n1</strain>
    </source>
</reference>
<reference evidence="1 2" key="1">
    <citation type="submission" date="2014-04" db="EMBL/GenBank/DDBJ databases">
        <authorList>
            <consortium name="DOE Joint Genome Institute"/>
            <person name="Kuo A."/>
            <person name="Ruytinx J."/>
            <person name="Rineau F."/>
            <person name="Colpaert J."/>
            <person name="Kohler A."/>
            <person name="Nagy L.G."/>
            <person name="Floudas D."/>
            <person name="Copeland A."/>
            <person name="Barry K.W."/>
            <person name="Cichocki N."/>
            <person name="Veneault-Fourrey C."/>
            <person name="LaButti K."/>
            <person name="Lindquist E.A."/>
            <person name="Lipzen A."/>
            <person name="Lundell T."/>
            <person name="Morin E."/>
            <person name="Murat C."/>
            <person name="Sun H."/>
            <person name="Tunlid A."/>
            <person name="Henrissat B."/>
            <person name="Grigoriev I.V."/>
            <person name="Hibbett D.S."/>
            <person name="Martin F."/>
            <person name="Nordberg H.P."/>
            <person name="Cantor M.N."/>
            <person name="Hua S.X."/>
        </authorList>
    </citation>
    <scope>NUCLEOTIDE SEQUENCE [LARGE SCALE GENOMIC DNA]</scope>
    <source>
        <strain evidence="1 2">UH-Slu-Lm8-n1</strain>
    </source>
</reference>
<evidence type="ECO:0000313" key="1">
    <source>
        <dbReference type="EMBL" id="KIK47560.1"/>
    </source>
</evidence>
<sequence>MDNRTLSRPKTWLKSAGACSLACIQIVADHKLSEYRDGLASGVRRDDASVEEKMN</sequence>
<dbReference type="Proteomes" id="UP000054485">
    <property type="component" value="Unassembled WGS sequence"/>
</dbReference>
<proteinExistence type="predicted"/>
<dbReference type="AlphaFoldDB" id="A0A0D0ABB1"/>
<evidence type="ECO:0000313" key="2">
    <source>
        <dbReference type="Proteomes" id="UP000054485"/>
    </source>
</evidence>
<gene>
    <name evidence="1" type="ORF">CY34DRAFT_799296</name>
</gene>
<dbReference type="HOGENOM" id="CLU_3033928_0_0_1"/>
<dbReference type="EMBL" id="KN835146">
    <property type="protein sequence ID" value="KIK47560.1"/>
    <property type="molecule type" value="Genomic_DNA"/>
</dbReference>
<dbReference type="InParanoid" id="A0A0D0ABB1"/>
<organism evidence="1 2">
    <name type="scientific">Suillus luteus UH-Slu-Lm8-n1</name>
    <dbReference type="NCBI Taxonomy" id="930992"/>
    <lineage>
        <taxon>Eukaryota</taxon>
        <taxon>Fungi</taxon>
        <taxon>Dikarya</taxon>
        <taxon>Basidiomycota</taxon>
        <taxon>Agaricomycotina</taxon>
        <taxon>Agaricomycetes</taxon>
        <taxon>Agaricomycetidae</taxon>
        <taxon>Boletales</taxon>
        <taxon>Suillineae</taxon>
        <taxon>Suillaceae</taxon>
        <taxon>Suillus</taxon>
    </lineage>
</organism>
<keyword evidence="2" id="KW-1185">Reference proteome</keyword>
<protein>
    <submittedName>
        <fullName evidence="1">Uncharacterized protein</fullName>
    </submittedName>
</protein>
<name>A0A0D0ABB1_9AGAM</name>